<dbReference type="Proteomes" id="UP000631114">
    <property type="component" value="Unassembled WGS sequence"/>
</dbReference>
<dbReference type="EMBL" id="JADFTS010000003">
    <property type="protein sequence ID" value="KAF9615373.1"/>
    <property type="molecule type" value="Genomic_DNA"/>
</dbReference>
<accession>A0A835IGN0</accession>
<evidence type="ECO:0000313" key="1">
    <source>
        <dbReference type="EMBL" id="KAF9615373.1"/>
    </source>
</evidence>
<name>A0A835IGN0_9MAGN</name>
<organism evidence="1 2">
    <name type="scientific">Coptis chinensis</name>
    <dbReference type="NCBI Taxonomy" id="261450"/>
    <lineage>
        <taxon>Eukaryota</taxon>
        <taxon>Viridiplantae</taxon>
        <taxon>Streptophyta</taxon>
        <taxon>Embryophyta</taxon>
        <taxon>Tracheophyta</taxon>
        <taxon>Spermatophyta</taxon>
        <taxon>Magnoliopsida</taxon>
        <taxon>Ranunculales</taxon>
        <taxon>Ranunculaceae</taxon>
        <taxon>Coptidoideae</taxon>
        <taxon>Coptis</taxon>
    </lineage>
</organism>
<keyword evidence="2" id="KW-1185">Reference proteome</keyword>
<dbReference type="AlphaFoldDB" id="A0A835IGN0"/>
<gene>
    <name evidence="1" type="ORF">IFM89_023024</name>
</gene>
<reference evidence="1 2" key="1">
    <citation type="submission" date="2020-10" db="EMBL/GenBank/DDBJ databases">
        <title>The Coptis chinensis genome and diversification of protoberbering-type alkaloids.</title>
        <authorList>
            <person name="Wang B."/>
            <person name="Shu S."/>
            <person name="Song C."/>
            <person name="Liu Y."/>
        </authorList>
    </citation>
    <scope>NUCLEOTIDE SEQUENCE [LARGE SCALE GENOMIC DNA]</scope>
    <source>
        <strain evidence="1">HL-2020</strain>
        <tissue evidence="1">Leaf</tissue>
    </source>
</reference>
<proteinExistence type="predicted"/>
<protein>
    <submittedName>
        <fullName evidence="1">Uncharacterized protein</fullName>
    </submittedName>
</protein>
<evidence type="ECO:0000313" key="2">
    <source>
        <dbReference type="Proteomes" id="UP000631114"/>
    </source>
</evidence>
<comment type="caution">
    <text evidence="1">The sequence shown here is derived from an EMBL/GenBank/DDBJ whole genome shotgun (WGS) entry which is preliminary data.</text>
</comment>
<sequence>MVTVGDVVLNLVASDIDACLEELLSDCIPCEFQAQTSNEANVILTAVRLGIEYPHVLPSLIVNEYRVPEQNVQNGVLK</sequence>